<dbReference type="CDD" id="cd16352">
    <property type="entry name" value="CheD"/>
    <property type="match status" value="1"/>
</dbReference>
<dbReference type="PANTHER" id="PTHR35147:SF2">
    <property type="entry name" value="CHEMORECEPTOR GLUTAMINE DEAMIDASE CHED-RELATED"/>
    <property type="match status" value="1"/>
</dbReference>
<dbReference type="Proteomes" id="UP000595197">
    <property type="component" value="Chromosome"/>
</dbReference>
<comment type="function">
    <text evidence="3">Probably deamidates glutamine residues to glutamate on methyl-accepting chemotaxis receptors (MCPs), playing an important role in chemotaxis.</text>
</comment>
<dbReference type="PANTHER" id="PTHR35147">
    <property type="entry name" value="CHEMORECEPTOR GLUTAMINE DEAMIDASE CHED-RELATED"/>
    <property type="match status" value="1"/>
</dbReference>
<evidence type="ECO:0000256" key="1">
    <source>
        <dbReference type="ARBA" id="ARBA00022500"/>
    </source>
</evidence>
<reference evidence="4" key="1">
    <citation type="submission" date="2021-02" db="EMBL/GenBank/DDBJ databases">
        <title>Skermanella TT6 skin isolate.</title>
        <authorList>
            <person name="Lee K."/>
            <person name="Ganzorig M."/>
        </authorList>
    </citation>
    <scope>NUCLEOTIDE SEQUENCE</scope>
    <source>
        <strain evidence="4">TT6</strain>
    </source>
</reference>
<dbReference type="HAMAP" id="MF_01440">
    <property type="entry name" value="CheD"/>
    <property type="match status" value="1"/>
</dbReference>
<keyword evidence="2 3" id="KW-0378">Hydrolase</keyword>
<dbReference type="InterPro" id="IPR011324">
    <property type="entry name" value="Cytotoxic_necrot_fac-like_cat"/>
</dbReference>
<dbReference type="EMBL" id="CP067420">
    <property type="protein sequence ID" value="QQP92530.1"/>
    <property type="molecule type" value="Genomic_DNA"/>
</dbReference>
<protein>
    <recommendedName>
        <fullName evidence="3">Probable chemoreceptor glutamine deamidase CheD</fullName>
        <ecNumber evidence="3">3.5.1.44</ecNumber>
    </recommendedName>
</protein>
<keyword evidence="1 3" id="KW-0145">Chemotaxis</keyword>
<dbReference type="SUPFAM" id="SSF64438">
    <property type="entry name" value="CNF1/YfiH-like putative cysteine hydrolases"/>
    <property type="match status" value="1"/>
</dbReference>
<dbReference type="Pfam" id="PF03975">
    <property type="entry name" value="CheD"/>
    <property type="match status" value="1"/>
</dbReference>
<comment type="catalytic activity">
    <reaction evidence="3">
        <text>L-glutaminyl-[protein] + H2O = L-glutamyl-[protein] + NH4(+)</text>
        <dbReference type="Rhea" id="RHEA:16441"/>
        <dbReference type="Rhea" id="RHEA-COMP:10207"/>
        <dbReference type="Rhea" id="RHEA-COMP:10208"/>
        <dbReference type="ChEBI" id="CHEBI:15377"/>
        <dbReference type="ChEBI" id="CHEBI:28938"/>
        <dbReference type="ChEBI" id="CHEBI:29973"/>
        <dbReference type="ChEBI" id="CHEBI:30011"/>
        <dbReference type="EC" id="3.5.1.44"/>
    </reaction>
</comment>
<evidence type="ECO:0000256" key="3">
    <source>
        <dbReference type="HAMAP-Rule" id="MF_01440"/>
    </source>
</evidence>
<dbReference type="Gene3D" id="3.30.1330.200">
    <property type="match status" value="1"/>
</dbReference>
<proteinExistence type="inferred from homology"/>
<name>A0ABX7BDN2_9PROT</name>
<keyword evidence="5" id="KW-1185">Reference proteome</keyword>
<evidence type="ECO:0000313" key="5">
    <source>
        <dbReference type="Proteomes" id="UP000595197"/>
    </source>
</evidence>
<evidence type="ECO:0000256" key="2">
    <source>
        <dbReference type="ARBA" id="ARBA00022801"/>
    </source>
</evidence>
<organism evidence="4 5">
    <name type="scientific">Skermanella cutis</name>
    <dbReference type="NCBI Taxonomy" id="2775420"/>
    <lineage>
        <taxon>Bacteria</taxon>
        <taxon>Pseudomonadati</taxon>
        <taxon>Pseudomonadota</taxon>
        <taxon>Alphaproteobacteria</taxon>
        <taxon>Rhodospirillales</taxon>
        <taxon>Azospirillaceae</taxon>
        <taxon>Skermanella</taxon>
    </lineage>
</organism>
<dbReference type="EC" id="3.5.1.44" evidence="3"/>
<accession>A0ABX7BDN2</accession>
<dbReference type="InterPro" id="IPR005659">
    <property type="entry name" value="Chemorcpt_Glu_NH3ase_CheD"/>
</dbReference>
<evidence type="ECO:0000313" key="4">
    <source>
        <dbReference type="EMBL" id="QQP92530.1"/>
    </source>
</evidence>
<sequence length="164" mass="17541">MLVTTLGSCIAACVRDPVLGLGGMNHFLLPEAPAGNDGGANAAARYGGVAMERLINEILRRGGRRDRLEVKVFGGAKVIASSNPVGRRNAEFVLGFIAAEGLTLAAQDLGGTLARRVHYFPSTGKVMRRLIRQDAVEDTIRSEMRFMSDLGARPVEGDIELFGD</sequence>
<dbReference type="InterPro" id="IPR038592">
    <property type="entry name" value="CheD-like_sf"/>
</dbReference>
<comment type="similarity">
    <text evidence="3">Belongs to the CheD family.</text>
</comment>
<gene>
    <name evidence="3" type="primary">cheD</name>
    <name evidence="4" type="ORF">IGS68_19760</name>
</gene>